<evidence type="ECO:0000313" key="8">
    <source>
        <dbReference type="EMBL" id="WCE14463.1"/>
    </source>
</evidence>
<dbReference type="InterPro" id="IPR013320">
    <property type="entry name" value="ConA-like_dom_sf"/>
</dbReference>
<dbReference type="Pfam" id="PF17851">
    <property type="entry name" value="GH43_C2"/>
    <property type="match status" value="1"/>
</dbReference>
<evidence type="ECO:0000256" key="5">
    <source>
        <dbReference type="PIRSR" id="PIRSR606710-2"/>
    </source>
</evidence>
<keyword evidence="2 6" id="KW-0378">Hydrolase</keyword>
<keyword evidence="9" id="KW-1185">Reference proteome</keyword>
<evidence type="ECO:0000256" key="1">
    <source>
        <dbReference type="ARBA" id="ARBA00009865"/>
    </source>
</evidence>
<name>A0AAX3LEQ0_9ENTR</name>
<dbReference type="PANTHER" id="PTHR42812">
    <property type="entry name" value="BETA-XYLOSIDASE"/>
    <property type="match status" value="1"/>
</dbReference>
<evidence type="ECO:0000259" key="7">
    <source>
        <dbReference type="Pfam" id="PF17851"/>
    </source>
</evidence>
<sequence>MSTIHNPLLPGFNPDPSIIEANGAFYIATSTFQWFPGICIYKSFDLKNWKLISCPLNRLSQLDMKGNPDSGGIFAPCLSEDKGIFYLVYTDVKSLSGRFWDTHNYIVTTHDIEGEWSEPVYVNSRGIDPSLFHKKDGTKWLVSMEMSYRDGGKAGFPRWNGIILQQYDEKEQKVTGETLKIYAGSRLGTTEGPHIYEHGGWYYLMTAEGGTFYNHGVTMARARRLEGPYETDPGGQMLTARYDCRLPLQRTGHADLIRTASDEWFMVHLCGRPLPSRGRSPMGRETAIQKVYWSEDGWLRLSNEKNTPEMIVHTRLTERPWPETASRDDFDSPNLALHYHTLRVPLPESVCTLTARKGWLRLYGKESLSSLHTQSLIARRQTDFAYRAQTCLDFNPRSFQQMAGLTTIYDTAGYIYLYVSVGENGKRTVNLLINDLNTFSHPAGPGIDIESELPVYLRVDVRHDAAFYYYSLDEQNWHSVGDYVEYSKLSDEYYKERGYERFTGTFVGLCCQDFTGENVHADFDYFLYEPLS</sequence>
<dbReference type="CDD" id="cd09000">
    <property type="entry name" value="GH43_SXA-like"/>
    <property type="match status" value="1"/>
</dbReference>
<dbReference type="SUPFAM" id="SSF49899">
    <property type="entry name" value="Concanavalin A-like lectins/glucanases"/>
    <property type="match status" value="1"/>
</dbReference>
<proteinExistence type="inferred from homology"/>
<dbReference type="PANTHER" id="PTHR42812:SF12">
    <property type="entry name" value="BETA-XYLOSIDASE-RELATED"/>
    <property type="match status" value="1"/>
</dbReference>
<dbReference type="InterPro" id="IPR051795">
    <property type="entry name" value="Glycosyl_Hydrlase_43"/>
</dbReference>
<feature type="active site" description="Proton donor" evidence="4">
    <location>
        <position position="191"/>
    </location>
</feature>
<feature type="active site" description="Proton acceptor" evidence="4">
    <location>
        <position position="15"/>
    </location>
</feature>
<gene>
    <name evidence="8" type="ORF">PHA72_06160</name>
</gene>
<dbReference type="InterPro" id="IPR023296">
    <property type="entry name" value="Glyco_hydro_beta-prop_sf"/>
</dbReference>
<feature type="domain" description="Beta-xylosidase C-terminal Concanavalin A-like" evidence="7">
    <location>
        <begin position="327"/>
        <end position="529"/>
    </location>
</feature>
<accession>A0AAX3LEQ0</accession>
<evidence type="ECO:0000256" key="4">
    <source>
        <dbReference type="PIRSR" id="PIRSR606710-1"/>
    </source>
</evidence>
<dbReference type="InterPro" id="IPR006710">
    <property type="entry name" value="Glyco_hydro_43"/>
</dbReference>
<dbReference type="InterPro" id="IPR041542">
    <property type="entry name" value="GH43_C2"/>
</dbReference>
<dbReference type="GO" id="GO:0005975">
    <property type="term" value="P:carbohydrate metabolic process"/>
    <property type="evidence" value="ECO:0007669"/>
    <property type="project" value="InterPro"/>
</dbReference>
<dbReference type="Proteomes" id="UP001210538">
    <property type="component" value="Chromosome"/>
</dbReference>
<dbReference type="Pfam" id="PF04616">
    <property type="entry name" value="Glyco_hydro_43"/>
    <property type="match status" value="1"/>
</dbReference>
<evidence type="ECO:0000256" key="3">
    <source>
        <dbReference type="ARBA" id="ARBA00023295"/>
    </source>
</evidence>
<reference evidence="8 9" key="1">
    <citation type="submission" date="2023-01" db="EMBL/GenBank/DDBJ databases">
        <title>Genome sequence resource and annotation of Enterobacter ludwigii, an economically important pathogen of seedling wilt with strawberry.</title>
        <authorList>
            <person name="Xie Y."/>
        </authorList>
    </citation>
    <scope>NUCLEOTIDE SEQUENCE [LARGE SCALE GENOMIC DNA]</scope>
    <source>
        <strain evidence="8 9">CM-TZ4</strain>
    </source>
</reference>
<evidence type="ECO:0000256" key="6">
    <source>
        <dbReference type="RuleBase" id="RU361187"/>
    </source>
</evidence>
<dbReference type="Gene3D" id="2.115.10.20">
    <property type="entry name" value="Glycosyl hydrolase domain, family 43"/>
    <property type="match status" value="1"/>
</dbReference>
<dbReference type="Gene3D" id="2.60.120.200">
    <property type="match status" value="1"/>
</dbReference>
<organism evidence="8 9">
    <name type="scientific">Enterobacter ludwigii</name>
    <dbReference type="NCBI Taxonomy" id="299767"/>
    <lineage>
        <taxon>Bacteria</taxon>
        <taxon>Pseudomonadati</taxon>
        <taxon>Pseudomonadota</taxon>
        <taxon>Gammaproteobacteria</taxon>
        <taxon>Enterobacterales</taxon>
        <taxon>Enterobacteriaceae</taxon>
        <taxon>Enterobacter</taxon>
        <taxon>Enterobacter cloacae complex</taxon>
    </lineage>
</organism>
<dbReference type="AlphaFoldDB" id="A0AAX3LEQ0"/>
<comment type="similarity">
    <text evidence="1 6">Belongs to the glycosyl hydrolase 43 family.</text>
</comment>
<evidence type="ECO:0000313" key="9">
    <source>
        <dbReference type="Proteomes" id="UP001210538"/>
    </source>
</evidence>
<feature type="site" description="Important for catalytic activity, responsible for pKa modulation of the active site Glu and correct orientation of both the proton donor and substrate" evidence="5">
    <location>
        <position position="128"/>
    </location>
</feature>
<dbReference type="RefSeq" id="WP_020885082.1">
    <property type="nucleotide sequence ID" value="NZ_ATCK01000061.1"/>
</dbReference>
<dbReference type="EMBL" id="CP116347">
    <property type="protein sequence ID" value="WCE14463.1"/>
    <property type="molecule type" value="Genomic_DNA"/>
</dbReference>
<evidence type="ECO:0000256" key="2">
    <source>
        <dbReference type="ARBA" id="ARBA00022801"/>
    </source>
</evidence>
<dbReference type="SUPFAM" id="SSF75005">
    <property type="entry name" value="Arabinanase/levansucrase/invertase"/>
    <property type="match status" value="1"/>
</dbReference>
<dbReference type="GO" id="GO:0004553">
    <property type="term" value="F:hydrolase activity, hydrolyzing O-glycosyl compounds"/>
    <property type="evidence" value="ECO:0007669"/>
    <property type="project" value="InterPro"/>
</dbReference>
<protein>
    <submittedName>
        <fullName evidence="8">Glycoside hydrolase family 43 protein</fullName>
    </submittedName>
</protein>
<keyword evidence="3 6" id="KW-0326">Glycosidase</keyword>